<feature type="compositionally biased region" description="Basic residues" evidence="1">
    <location>
        <begin position="179"/>
        <end position="191"/>
    </location>
</feature>
<protein>
    <recommendedName>
        <fullName evidence="4">Transcription initiation factor TFIID subunit 13</fullName>
    </recommendedName>
</protein>
<evidence type="ECO:0000256" key="1">
    <source>
        <dbReference type="SAM" id="MobiDB-lite"/>
    </source>
</evidence>
<evidence type="ECO:0008006" key="4">
    <source>
        <dbReference type="Google" id="ProtNLM"/>
    </source>
</evidence>
<dbReference type="VEuPathDB" id="FungiDB:AWRI3580_g3621"/>
<accession>A0A1E5R9W3</accession>
<comment type="caution">
    <text evidence="2">The sequence shown here is derived from an EMBL/GenBank/DDBJ whole genome shotgun (WGS) entry which is preliminary data.</text>
</comment>
<feature type="region of interest" description="Disordered" evidence="1">
    <location>
        <begin position="117"/>
        <end position="191"/>
    </location>
</feature>
<dbReference type="EMBL" id="LPNN01000008">
    <property type="protein sequence ID" value="OEJ83696.1"/>
    <property type="molecule type" value="Genomic_DNA"/>
</dbReference>
<dbReference type="Proteomes" id="UP000095358">
    <property type="component" value="Unassembled WGS sequence"/>
</dbReference>
<keyword evidence="3" id="KW-1185">Reference proteome</keyword>
<organism evidence="2 3">
    <name type="scientific">Hanseniaspora uvarum</name>
    <name type="common">Yeast</name>
    <name type="synonym">Kloeckera apiculata</name>
    <dbReference type="NCBI Taxonomy" id="29833"/>
    <lineage>
        <taxon>Eukaryota</taxon>
        <taxon>Fungi</taxon>
        <taxon>Dikarya</taxon>
        <taxon>Ascomycota</taxon>
        <taxon>Saccharomycotina</taxon>
        <taxon>Saccharomycetes</taxon>
        <taxon>Saccharomycodales</taxon>
        <taxon>Saccharomycodaceae</taxon>
        <taxon>Hanseniaspora</taxon>
    </lineage>
</organism>
<feature type="compositionally biased region" description="Basic and acidic residues" evidence="1">
    <location>
        <begin position="166"/>
        <end position="178"/>
    </location>
</feature>
<dbReference type="OrthoDB" id="10266074at2759"/>
<dbReference type="AlphaFoldDB" id="A0A1E5R9W3"/>
<evidence type="ECO:0000313" key="3">
    <source>
        <dbReference type="Proteomes" id="UP000095358"/>
    </source>
</evidence>
<sequence>MNQNTSHTFAKEITSLLNALGEKSSQQNVQFLNTYITDYLNDISDTLFELYNYKSDKLDDQLPGTKKKVVKKKITIEDLKFVFRDDSEKLSRLTELNELATQREILQKQINAPENFSMLGSYGEKEPENGKRKSTTGNVGGDKRKAHDINEDEDDDDDEIENFAQKVEKTQQKQDSPPKPKKQKIGTKSKN</sequence>
<reference evidence="3" key="1">
    <citation type="journal article" date="2016" name="Genome Announc.">
        <title>Genome sequences of three species of Hanseniaspora isolated from spontaneous wine fermentations.</title>
        <authorList>
            <person name="Sternes P.R."/>
            <person name="Lee D."/>
            <person name="Kutyna D.R."/>
            <person name="Borneman A.R."/>
        </authorList>
    </citation>
    <scope>NUCLEOTIDE SEQUENCE [LARGE SCALE GENOMIC DNA]</scope>
    <source>
        <strain evidence="3">AWRI3580</strain>
    </source>
</reference>
<gene>
    <name evidence="2" type="ORF">AWRI3580_g3621</name>
</gene>
<feature type="compositionally biased region" description="Acidic residues" evidence="1">
    <location>
        <begin position="150"/>
        <end position="161"/>
    </location>
</feature>
<evidence type="ECO:0000313" key="2">
    <source>
        <dbReference type="EMBL" id="OEJ83696.1"/>
    </source>
</evidence>
<proteinExistence type="predicted"/>
<name>A0A1E5R9W3_HANUV</name>